<organism evidence="3 4">
    <name type="scientific">Amblyomma americanum</name>
    <name type="common">Lone star tick</name>
    <dbReference type="NCBI Taxonomy" id="6943"/>
    <lineage>
        <taxon>Eukaryota</taxon>
        <taxon>Metazoa</taxon>
        <taxon>Ecdysozoa</taxon>
        <taxon>Arthropoda</taxon>
        <taxon>Chelicerata</taxon>
        <taxon>Arachnida</taxon>
        <taxon>Acari</taxon>
        <taxon>Parasitiformes</taxon>
        <taxon>Ixodida</taxon>
        <taxon>Ixodoidea</taxon>
        <taxon>Ixodidae</taxon>
        <taxon>Amblyomminae</taxon>
        <taxon>Amblyomma</taxon>
    </lineage>
</organism>
<dbReference type="AlphaFoldDB" id="A0AAQ4EK20"/>
<dbReference type="EMBL" id="JARKHS020014558">
    <property type="protein sequence ID" value="KAK8775087.1"/>
    <property type="molecule type" value="Genomic_DNA"/>
</dbReference>
<evidence type="ECO:0000256" key="2">
    <source>
        <dbReference type="SAM" id="SignalP"/>
    </source>
</evidence>
<keyword evidence="1" id="KW-0812">Transmembrane</keyword>
<feature type="signal peptide" evidence="2">
    <location>
        <begin position="1"/>
        <end position="23"/>
    </location>
</feature>
<evidence type="ECO:0000256" key="1">
    <source>
        <dbReference type="SAM" id="Phobius"/>
    </source>
</evidence>
<keyword evidence="4" id="KW-1185">Reference proteome</keyword>
<keyword evidence="1" id="KW-0472">Membrane</keyword>
<comment type="caution">
    <text evidence="3">The sequence shown here is derived from an EMBL/GenBank/DDBJ whole genome shotgun (WGS) entry which is preliminary data.</text>
</comment>
<dbReference type="Proteomes" id="UP001321473">
    <property type="component" value="Unassembled WGS sequence"/>
</dbReference>
<evidence type="ECO:0000313" key="3">
    <source>
        <dbReference type="EMBL" id="KAK8775087.1"/>
    </source>
</evidence>
<keyword evidence="1" id="KW-1133">Transmembrane helix</keyword>
<gene>
    <name evidence="3" type="ORF">V5799_010378</name>
</gene>
<feature type="transmembrane region" description="Helical" evidence="1">
    <location>
        <begin position="215"/>
        <end position="239"/>
    </location>
</feature>
<sequence length="271" mass="28685">MGAATAVTVLSVAFLLIVGAANGSEANVDDEHDPNDNVLLDSLMKTKDSRSFLNDLIYKIQLLLNDTDEHSTTAAPQAVRSAKRVYVSQAAAKPAAMPSNRWMTVKVPTRSNISSISNSSISNNSSIYSNITSSGSGRRTSSIRGNVTSISSAVVLQQHAWMANASLESLLASPELAVDAPVINQTALAANETSAEASAEKQMKKPLGPDASQRVATLGVIICLTFVGTATCIVVMALYSSKFSGIILLSNGRWWCPMVTRGNGVERQLLV</sequence>
<protein>
    <submittedName>
        <fullName evidence="3">Uncharacterized protein</fullName>
    </submittedName>
</protein>
<evidence type="ECO:0000313" key="4">
    <source>
        <dbReference type="Proteomes" id="UP001321473"/>
    </source>
</evidence>
<keyword evidence="2" id="KW-0732">Signal</keyword>
<reference evidence="3 4" key="1">
    <citation type="journal article" date="2023" name="Arcadia Sci">
        <title>De novo assembly of a long-read Amblyomma americanum tick genome.</title>
        <authorList>
            <person name="Chou S."/>
            <person name="Poskanzer K.E."/>
            <person name="Rollins M."/>
            <person name="Thuy-Boun P.S."/>
        </authorList>
    </citation>
    <scope>NUCLEOTIDE SEQUENCE [LARGE SCALE GENOMIC DNA]</scope>
    <source>
        <strain evidence="3">F_SG_1</strain>
        <tissue evidence="3">Salivary glands</tissue>
    </source>
</reference>
<proteinExistence type="predicted"/>
<feature type="chain" id="PRO_5042840221" evidence="2">
    <location>
        <begin position="24"/>
        <end position="271"/>
    </location>
</feature>
<accession>A0AAQ4EK20</accession>
<name>A0AAQ4EK20_AMBAM</name>